<organism evidence="3 4">
    <name type="scientific">Georgenia halophila</name>
    <dbReference type="NCBI Taxonomy" id="620889"/>
    <lineage>
        <taxon>Bacteria</taxon>
        <taxon>Bacillati</taxon>
        <taxon>Actinomycetota</taxon>
        <taxon>Actinomycetes</taxon>
        <taxon>Micrococcales</taxon>
        <taxon>Bogoriellaceae</taxon>
        <taxon>Georgenia</taxon>
    </lineage>
</organism>
<comment type="caution">
    <text evidence="3">The sequence shown here is derived from an EMBL/GenBank/DDBJ whole genome shotgun (WGS) entry which is preliminary data.</text>
</comment>
<keyword evidence="3" id="KW-0067">ATP-binding</keyword>
<dbReference type="Gene3D" id="3.40.1140.10">
    <property type="match status" value="1"/>
</dbReference>
<feature type="region of interest" description="Disordered" evidence="2">
    <location>
        <begin position="603"/>
        <end position="636"/>
    </location>
</feature>
<feature type="coiled-coil region" evidence="1">
    <location>
        <begin position="659"/>
        <end position="754"/>
    </location>
</feature>
<dbReference type="InterPro" id="IPR027417">
    <property type="entry name" value="P-loop_NTPase"/>
</dbReference>
<feature type="compositionally biased region" description="Basic and acidic residues" evidence="2">
    <location>
        <begin position="621"/>
        <end position="631"/>
    </location>
</feature>
<accession>A0ABP8L5K7</accession>
<evidence type="ECO:0000256" key="2">
    <source>
        <dbReference type="SAM" id="MobiDB-lite"/>
    </source>
</evidence>
<dbReference type="RefSeq" id="WP_345215860.1">
    <property type="nucleotide sequence ID" value="NZ_BAABGN010000007.1"/>
</dbReference>
<dbReference type="Pfam" id="PF13558">
    <property type="entry name" value="SbcC_Walker_B"/>
    <property type="match status" value="1"/>
</dbReference>
<gene>
    <name evidence="3" type="ORF">GCM10023169_17390</name>
</gene>
<reference evidence="4" key="1">
    <citation type="journal article" date="2019" name="Int. J. Syst. Evol. Microbiol.">
        <title>The Global Catalogue of Microorganisms (GCM) 10K type strain sequencing project: providing services to taxonomists for standard genome sequencing and annotation.</title>
        <authorList>
            <consortium name="The Broad Institute Genomics Platform"/>
            <consortium name="The Broad Institute Genome Sequencing Center for Infectious Disease"/>
            <person name="Wu L."/>
            <person name="Ma J."/>
        </authorList>
    </citation>
    <scope>NUCLEOTIDE SEQUENCE [LARGE SCALE GENOMIC DNA]</scope>
    <source>
        <strain evidence="4">JCM 17810</strain>
    </source>
</reference>
<proteinExistence type="predicted"/>
<name>A0ABP8L5K7_9MICO</name>
<dbReference type="CDD" id="cd00267">
    <property type="entry name" value="ABC_ATPase"/>
    <property type="match status" value="1"/>
</dbReference>
<evidence type="ECO:0000313" key="3">
    <source>
        <dbReference type="EMBL" id="GAA4422673.1"/>
    </source>
</evidence>
<dbReference type="SUPFAM" id="SSF52540">
    <property type="entry name" value="P-loop containing nucleoside triphosphate hydrolases"/>
    <property type="match status" value="1"/>
</dbReference>
<keyword evidence="3" id="KW-0547">Nucleotide-binding</keyword>
<dbReference type="GO" id="GO:0005524">
    <property type="term" value="F:ATP binding"/>
    <property type="evidence" value="ECO:0007669"/>
    <property type="project" value="UniProtKB-KW"/>
</dbReference>
<evidence type="ECO:0000256" key="1">
    <source>
        <dbReference type="SAM" id="Coils"/>
    </source>
</evidence>
<keyword evidence="4" id="KW-1185">Reference proteome</keyword>
<protein>
    <submittedName>
        <fullName evidence="3">ATP-binding protein</fullName>
    </submittedName>
</protein>
<dbReference type="EMBL" id="BAABGN010000007">
    <property type="protein sequence ID" value="GAA4422673.1"/>
    <property type="molecule type" value="Genomic_DNA"/>
</dbReference>
<dbReference type="Pfam" id="PF13555">
    <property type="entry name" value="AAA_29"/>
    <property type="match status" value="1"/>
</dbReference>
<dbReference type="Proteomes" id="UP001500622">
    <property type="component" value="Unassembled WGS sequence"/>
</dbReference>
<evidence type="ECO:0000313" key="4">
    <source>
        <dbReference type="Proteomes" id="UP001500622"/>
    </source>
</evidence>
<keyword evidence="1" id="KW-0175">Coiled coil</keyword>
<sequence>MTLDQMTFPVETTEPDHAQWRLETMQLVNWGGFHGYKSITVSPGSTLLTGASGTGKSTLLDAWIALTMPSNVDFNGASNDTGSGRARSAEKRNLLSYLRGKQDKKGDGSGWTQELVLRGKEGEPVWGALACTFANDNGRKYTVLRAFFVRAGGTVNSDVTTTFATTDGFVDLNRLEPLAATRFDKRALRNALPGLVVFNTFREFEENLHARLGIGGGDGGRKAMRLLARVQAGMQINRVDDLYKTMVLEKPITYQAADDALAHFADLKAAYLKMVDEADKEKALRRLPDLQQELADALARAELISRFGADQEGPTPFQLWRLRTERALLDETVTVNRREHAETTSTHDQARKAEADYELRLGEIAEEKRAHGGDVIDERRRRIAELQRSRDGVYAANLKFQARTEAINLVVPETTEQFAEARAQAADFLAGFDEREQMLQVEEESIREEQLSPLTTKQRDLLDEKRSLQGRTGAVPRRLHEARVRMGEAAGLDPTEDLPFVAELIDVLPDEGHWRKAVENTLGGIARTVLVDRRTRDRLSAAIDGVVIKPRIRFQAVTLAEHEDWRGDPDYVSGKVAFKDSPFSRWVQDRVSDDGTDHLCVPDAASLNGRGPRVTPAGQTRDGDRGAHGESGDGDIVGFTNGRRLADIEEQLADLDPQIEAVRKRISEVQQRLSGLRRQRDAHVYVQDTEWASIDHLGIDRRIGELEDEIRQLREANEILDVLEQEEADIRPLLKKANSARVLAENRLEELEKAHVKLVDWQDSVQDAIDEIDTRQTAAVTEDQQTYLDELYTSNWDSSDLRTFNHNMTAMKKKLREEASSAQRTIRSTQQAMEAMFEQYKARWTENNLGTSVESADEYREILDRIQSEGLHERRDQWRREFTAWSSDDLLRLNEAFGIALEDIEERLRPVNRILAGLPFGGKGYLQIDLRRLPKENLTRFRRSLRQLSSGLALDLTEQQIETRFQRLSEFMDQISVREGSTAERDRYLDVRQHVVITARCLDEHGSEIATYDHIAGKSGGEMQELVAFIVGSALRYQLGDEDRSRPRFAPVFLDEAFIKADSEFAGRAVRAWQSLGFQLIVGAPLDKVTSLEEPMDLHLLVTKSSHGYSYVTDILDPDRVIA</sequence>
<feature type="coiled-coil region" evidence="1">
    <location>
        <begin position="805"/>
        <end position="832"/>
    </location>
</feature>